<evidence type="ECO:0000256" key="2">
    <source>
        <dbReference type="SAM" id="SignalP"/>
    </source>
</evidence>
<sequence>MLHRRRAPLFAGFAVALVAVAGSAGAQTPPQPTMPAALPATGLPATGPSANSAADPFAVTGVKVDVNAANANAARDQAIREAQVKAWAELYKRLVPGGSAPRVSDNDLARLVQGFEIDDEKVSATRYVGSITVRFRPNAVREAIGGSASAQYVEPPSRPFVVLPVTVVDGTPVLWQDRTAWRAAWEERPASSNLVPLVVPDGELPDVQAISAEEALAGNQEALARIAQRYRAGGVIVARTEMGGNGPDLARGMTVEVTRYMPDGVRDTQTVNVKADGSDRPNDFLSRAVTFVGASLDDSWRRDNMVATGPEQTTLVRVPLARLEDWVETRKRLTGIAGLTRTDVVSLTRSEALVSLTHRGDPERLRQSLARRDLGLTRSTAGGVPGAMQPVPGQPTADWQLTLLPRGSGEQAGAVAPAGGAGAATPLTGSTPFGAPASIPAPSSSSGAAATPSGLGAPPRNLGTLPVGSVRQ</sequence>
<feature type="compositionally biased region" description="Low complexity" evidence="1">
    <location>
        <begin position="412"/>
        <end position="459"/>
    </location>
</feature>
<dbReference type="EMBL" id="CP029353">
    <property type="protein sequence ID" value="AWK86909.1"/>
    <property type="molecule type" value="Genomic_DNA"/>
</dbReference>
<dbReference type="InterPro" id="IPR018642">
    <property type="entry name" value="DUF2066"/>
</dbReference>
<name>A0A2S2CR31_9PROT</name>
<feature type="signal peptide" evidence="2">
    <location>
        <begin position="1"/>
        <end position="26"/>
    </location>
</feature>
<protein>
    <submittedName>
        <fullName evidence="3">DUF2066 domain-containing protein</fullName>
    </submittedName>
</protein>
<dbReference type="KEGG" id="azz:DEW08_12325"/>
<evidence type="ECO:0000256" key="1">
    <source>
        <dbReference type="SAM" id="MobiDB-lite"/>
    </source>
</evidence>
<gene>
    <name evidence="3" type="ORF">DEW08_12325</name>
</gene>
<proteinExistence type="predicted"/>
<accession>A0A2S2CR31</accession>
<organism evidence="3 4">
    <name type="scientific">Azospirillum thermophilum</name>
    <dbReference type="NCBI Taxonomy" id="2202148"/>
    <lineage>
        <taxon>Bacteria</taxon>
        <taxon>Pseudomonadati</taxon>
        <taxon>Pseudomonadota</taxon>
        <taxon>Alphaproteobacteria</taxon>
        <taxon>Rhodospirillales</taxon>
        <taxon>Azospirillaceae</taxon>
        <taxon>Azospirillum</taxon>
    </lineage>
</organism>
<dbReference type="AlphaFoldDB" id="A0A2S2CR31"/>
<evidence type="ECO:0000313" key="4">
    <source>
        <dbReference type="Proteomes" id="UP000245629"/>
    </source>
</evidence>
<feature type="chain" id="PRO_5015758094" evidence="2">
    <location>
        <begin position="27"/>
        <end position="472"/>
    </location>
</feature>
<dbReference type="OrthoDB" id="7928976at2"/>
<dbReference type="Proteomes" id="UP000245629">
    <property type="component" value="Chromosome 2"/>
</dbReference>
<dbReference type="Pfam" id="PF09839">
    <property type="entry name" value="DUF2066"/>
    <property type="match status" value="1"/>
</dbReference>
<reference evidence="4" key="1">
    <citation type="submission" date="2018-05" db="EMBL/GenBank/DDBJ databases">
        <title>Azospirillum thermophila sp. nov., a novel isolated from hot spring.</title>
        <authorList>
            <person name="Zhao Z."/>
        </authorList>
    </citation>
    <scope>NUCLEOTIDE SEQUENCE [LARGE SCALE GENOMIC DNA]</scope>
    <source>
        <strain evidence="4">CFH 70021</strain>
    </source>
</reference>
<feature type="region of interest" description="Disordered" evidence="1">
    <location>
        <begin position="372"/>
        <end position="472"/>
    </location>
</feature>
<evidence type="ECO:0000313" key="3">
    <source>
        <dbReference type="EMBL" id="AWK86909.1"/>
    </source>
</evidence>
<keyword evidence="4" id="KW-1185">Reference proteome</keyword>
<keyword evidence="2" id="KW-0732">Signal</keyword>
<dbReference type="RefSeq" id="WP_109327502.1">
    <property type="nucleotide sequence ID" value="NZ_CP029353.1"/>
</dbReference>